<keyword evidence="3" id="KW-0472">Membrane</keyword>
<evidence type="ECO:0000256" key="1">
    <source>
        <dbReference type="ARBA" id="ARBA00009085"/>
    </source>
</evidence>
<feature type="domain" description="USP" evidence="4">
    <location>
        <begin position="98"/>
        <end position="454"/>
    </location>
</feature>
<dbReference type="InterPro" id="IPR001394">
    <property type="entry name" value="Peptidase_C19_UCH"/>
</dbReference>
<dbReference type="InterPro" id="IPR038765">
    <property type="entry name" value="Papain-like_cys_pep_sf"/>
</dbReference>
<comment type="similarity">
    <text evidence="1">Belongs to the peptidase C19 family.</text>
</comment>
<dbReference type="GO" id="GO:0016579">
    <property type="term" value="P:protein deubiquitination"/>
    <property type="evidence" value="ECO:0007669"/>
    <property type="project" value="InterPro"/>
</dbReference>
<proteinExistence type="inferred from homology"/>
<keyword evidence="3" id="KW-0812">Transmembrane</keyword>
<dbReference type="Proteomes" id="UP000267027">
    <property type="component" value="Unassembled WGS sequence"/>
</dbReference>
<dbReference type="SUPFAM" id="SSF54001">
    <property type="entry name" value="Cysteine proteinases"/>
    <property type="match status" value="1"/>
</dbReference>
<evidence type="ECO:0000313" key="7">
    <source>
        <dbReference type="WBParaSite" id="ACOC_0000067001-mRNA-1"/>
    </source>
</evidence>
<feature type="region of interest" description="Disordered" evidence="2">
    <location>
        <begin position="517"/>
        <end position="547"/>
    </location>
</feature>
<evidence type="ECO:0000313" key="5">
    <source>
        <dbReference type="EMBL" id="VDM52256.1"/>
    </source>
</evidence>
<evidence type="ECO:0000256" key="2">
    <source>
        <dbReference type="SAM" id="MobiDB-lite"/>
    </source>
</evidence>
<name>A0A0R3PAQ3_ANGCS</name>
<dbReference type="EMBL" id="UYYA01000076">
    <property type="protein sequence ID" value="VDM52256.1"/>
    <property type="molecule type" value="Genomic_DNA"/>
</dbReference>
<accession>A0A0R3PAQ3</accession>
<dbReference type="GO" id="GO:0005634">
    <property type="term" value="C:nucleus"/>
    <property type="evidence" value="ECO:0007669"/>
    <property type="project" value="TreeGrafter"/>
</dbReference>
<reference evidence="5 6" key="2">
    <citation type="submission" date="2018-11" db="EMBL/GenBank/DDBJ databases">
        <authorList>
            <consortium name="Pathogen Informatics"/>
        </authorList>
    </citation>
    <scope>NUCLEOTIDE SEQUENCE [LARGE SCALE GENOMIC DNA]</scope>
    <source>
        <strain evidence="5 6">Costa Rica</strain>
    </source>
</reference>
<keyword evidence="3" id="KW-1133">Transmembrane helix</keyword>
<dbReference type="PANTHER" id="PTHR24006">
    <property type="entry name" value="UBIQUITIN CARBOXYL-TERMINAL HYDROLASE"/>
    <property type="match status" value="1"/>
</dbReference>
<dbReference type="PROSITE" id="PS00973">
    <property type="entry name" value="USP_2"/>
    <property type="match status" value="1"/>
</dbReference>
<sequence>MPQGGAGHSVPVSSASSAAYTATPVHGVPSAAEERELCDIEKSVFTYIALKCVQFNCCHIFRAIAESLISQGPSGNRSYVSSLPSNPEELLRKEGVSVGLHNTGNTCWFNVVAQLLFHLPRFRRIVYEHGSRSSPLDKKETSQLDLVEQMRYLFACMDLGNKRYIDPSEALKVVSALAARSKSDVILDVANSWNKLEYTSLFPVQVSHGNLHDALEAHQFLNDSGKEVISNCFLNIPWFESLPAVLIFSLGRYFFNGSKGETEKLNMRFHFPRTIFMDRYMASNYESISAIREKRNILRSELASVRAELKGYSLLVYALTSNKKKKLVLDSMSSPLVIALIKLAISFAWLVYIFFYGLSSELCAREAELVKMIDEIYERHDLKRHRYQLHAVAIHQGHANAGHYWAYVRKGNDDTQWEKFNDQRVECATWSDIETEAIGGTRTTSAYFLLYVSSAAEPWLFSSELLFHLFLHFRSPFIREKCFLGDTPASFFLNDDIRKQVENENAHLESEVERYRCTQNEDGKGNEEMYDAPSDDRGNELSPPSLPLTETDLLTGTAVEKVFCTIMKPIFLSLCSHW</sequence>
<reference evidence="7" key="1">
    <citation type="submission" date="2017-02" db="UniProtKB">
        <authorList>
            <consortium name="WormBaseParasite"/>
        </authorList>
    </citation>
    <scope>IDENTIFICATION</scope>
</reference>
<dbReference type="WBParaSite" id="ACOC_0000067001-mRNA-1">
    <property type="protein sequence ID" value="ACOC_0000067001-mRNA-1"/>
    <property type="gene ID" value="ACOC_0000067001"/>
</dbReference>
<dbReference type="InterPro" id="IPR050164">
    <property type="entry name" value="Peptidase_C19"/>
</dbReference>
<dbReference type="PANTHER" id="PTHR24006:SF827">
    <property type="entry name" value="UBIQUITIN CARBOXYL-TERMINAL HYDROLASE 34"/>
    <property type="match status" value="1"/>
</dbReference>
<dbReference type="PROSITE" id="PS50235">
    <property type="entry name" value="USP_3"/>
    <property type="match status" value="1"/>
</dbReference>
<dbReference type="Pfam" id="PF00443">
    <property type="entry name" value="UCH"/>
    <property type="match status" value="1"/>
</dbReference>
<feature type="transmembrane region" description="Helical" evidence="3">
    <location>
        <begin position="336"/>
        <end position="358"/>
    </location>
</feature>
<organism evidence="7">
    <name type="scientific">Angiostrongylus costaricensis</name>
    <name type="common">Nematode worm</name>
    <dbReference type="NCBI Taxonomy" id="334426"/>
    <lineage>
        <taxon>Eukaryota</taxon>
        <taxon>Metazoa</taxon>
        <taxon>Ecdysozoa</taxon>
        <taxon>Nematoda</taxon>
        <taxon>Chromadorea</taxon>
        <taxon>Rhabditida</taxon>
        <taxon>Rhabditina</taxon>
        <taxon>Rhabditomorpha</taxon>
        <taxon>Strongyloidea</taxon>
        <taxon>Metastrongylidae</taxon>
        <taxon>Angiostrongylus</taxon>
    </lineage>
</organism>
<dbReference type="InterPro" id="IPR028889">
    <property type="entry name" value="USP"/>
</dbReference>
<dbReference type="GO" id="GO:0005829">
    <property type="term" value="C:cytosol"/>
    <property type="evidence" value="ECO:0007669"/>
    <property type="project" value="TreeGrafter"/>
</dbReference>
<evidence type="ECO:0000256" key="3">
    <source>
        <dbReference type="SAM" id="Phobius"/>
    </source>
</evidence>
<dbReference type="InterPro" id="IPR018200">
    <property type="entry name" value="USP_CS"/>
</dbReference>
<protein>
    <submittedName>
        <fullName evidence="7">USP domain-containing protein</fullName>
    </submittedName>
</protein>
<dbReference type="Gene3D" id="3.90.70.10">
    <property type="entry name" value="Cysteine proteinases"/>
    <property type="match status" value="2"/>
</dbReference>
<dbReference type="OrthoDB" id="2420415at2759"/>
<evidence type="ECO:0000259" key="4">
    <source>
        <dbReference type="PROSITE" id="PS50235"/>
    </source>
</evidence>
<dbReference type="GO" id="GO:0004843">
    <property type="term" value="F:cysteine-type deubiquitinase activity"/>
    <property type="evidence" value="ECO:0007669"/>
    <property type="project" value="InterPro"/>
</dbReference>
<gene>
    <name evidence="5" type="ORF">ACOC_LOCUS671</name>
</gene>
<evidence type="ECO:0000313" key="6">
    <source>
        <dbReference type="Proteomes" id="UP000267027"/>
    </source>
</evidence>
<dbReference type="STRING" id="334426.A0A0R3PAQ3"/>
<keyword evidence="6" id="KW-1185">Reference proteome</keyword>
<dbReference type="AlphaFoldDB" id="A0A0R3PAQ3"/>
<feature type="compositionally biased region" description="Basic and acidic residues" evidence="2">
    <location>
        <begin position="517"/>
        <end position="527"/>
    </location>
</feature>